<dbReference type="InterPro" id="IPR048741">
    <property type="entry name" value="Pus10-like_C"/>
</dbReference>
<dbReference type="InterPro" id="IPR039894">
    <property type="entry name" value="Pus10-like"/>
</dbReference>
<reference evidence="5 6" key="1">
    <citation type="journal article" date="2007" name="PLoS Pathog.">
        <title>Genome sequence of Babesia bovis and comparative analysis of apicomplexan hemoprotozoa.</title>
        <authorList>
            <person name="Brayton K.A."/>
            <person name="Lau A.O.T."/>
            <person name="Herndon D.R."/>
            <person name="Hannick L."/>
            <person name="Kappmeyer L.S."/>
            <person name="Berens S.J."/>
            <person name="Bidwell S.L."/>
            <person name="Brown W.C."/>
            <person name="Crabtree J."/>
            <person name="Fadrosh D."/>
            <person name="Feldblum T."/>
            <person name="Forberger H.A."/>
            <person name="Haas B.J."/>
            <person name="Howell J.M."/>
            <person name="Khouri H."/>
            <person name="Koo H."/>
            <person name="Mann D.J."/>
            <person name="Norimine J."/>
            <person name="Paulsen I.T."/>
            <person name="Radune D."/>
            <person name="Ren Q."/>
            <person name="Smith R.K. Jr."/>
            <person name="Suarez C.E."/>
            <person name="White O."/>
            <person name="Wortman J.R."/>
            <person name="Knowles D.P. Jr."/>
            <person name="McElwain T.F."/>
            <person name="Nene V.M."/>
        </authorList>
    </citation>
    <scope>NUCLEOTIDE SEQUENCE [LARGE SCALE GENOMIC DNA]</scope>
    <source>
        <strain evidence="5">T2Bo</strain>
    </source>
</reference>
<keyword evidence="3" id="KW-0413">Isomerase</keyword>
<dbReference type="KEGG" id="bbo:BBOV_I003040"/>
<dbReference type="GO" id="GO:0160148">
    <property type="term" value="F:tRNA pseudouridine(55) synthase activity"/>
    <property type="evidence" value="ECO:0007669"/>
    <property type="project" value="UniProtKB-EC"/>
</dbReference>
<organism evidence="5 6">
    <name type="scientific">Babesia bovis</name>
    <dbReference type="NCBI Taxonomy" id="5865"/>
    <lineage>
        <taxon>Eukaryota</taxon>
        <taxon>Sar</taxon>
        <taxon>Alveolata</taxon>
        <taxon>Apicomplexa</taxon>
        <taxon>Aconoidasida</taxon>
        <taxon>Piroplasmida</taxon>
        <taxon>Babesiidae</taxon>
        <taxon>Babesia</taxon>
    </lineage>
</organism>
<evidence type="ECO:0000259" key="4">
    <source>
        <dbReference type="Pfam" id="PF21238"/>
    </source>
</evidence>
<proteinExistence type="predicted"/>
<dbReference type="InParanoid" id="A7AWF8"/>
<dbReference type="OMA" id="YNCKRDL"/>
<dbReference type="Proteomes" id="UP000002173">
    <property type="component" value="Chromosome 1"/>
</dbReference>
<dbReference type="STRING" id="5865.A7AWF8"/>
<dbReference type="VEuPathDB" id="PiroplasmaDB:BBOV_I003040"/>
<name>A7AWF8_BABBO</name>
<dbReference type="AlphaFoldDB" id="A7AWF8"/>
<keyword evidence="2" id="KW-0819">tRNA processing</keyword>
<evidence type="ECO:0000256" key="1">
    <source>
        <dbReference type="ARBA" id="ARBA00012787"/>
    </source>
</evidence>
<dbReference type="PANTHER" id="PTHR21568:SF0">
    <property type="entry name" value="TRNA PSEUDOURIDINE SYNTHASE PUS10"/>
    <property type="match status" value="1"/>
</dbReference>
<feature type="domain" description="Pus10-like C-terminal" evidence="4">
    <location>
        <begin position="296"/>
        <end position="375"/>
    </location>
</feature>
<gene>
    <name evidence="5" type="ORF">BBOV_I003040</name>
</gene>
<evidence type="ECO:0000313" key="5">
    <source>
        <dbReference type="EMBL" id="EDO05386.1"/>
    </source>
</evidence>
<sequence>MTIGTTADDEESSIIQDVCAHCWCSIIFYNEESSDLDKILGNPNLVCRIQELYANRDSVDQPCSLCNSLVLSDIFVSNDDIYLVDNEGYRSAVADGCLLEDVFERLVDIECDINNREHTKPGMLVKAFGFNICVLAVFLKYNIGTNDQVINSFAKRCIKIELDESAKQRVNELSNVFDMVKSRIESSVTNIENSSDEVIQLIQSYLSYSQVNKKAVNYIDAYSRRLLSLTATKLQQECMKSCILDSPLTQRLMQIYVDDRHLFEQLLRINLNVKIVHEDTLRISEFVIIRDVITFVGYYNKLARGLCQTSWTPGKETKSNLSVEECLCLPLMSICDGSSYKFMASGREDCDVRTIGNGRMFCVELYNCKRDLFDVYRLIHGLHQGAQLPNDMPHCYMSDLKGILHDIKVGANRINQYYFAMLSDKDTAKSPSKMITISPISRETLSQAFDAKNDGRPQSVTGTGFYGLKVSFNSRLQRQIVQTDAENKCKTYSCLIYSDGAVDLAIFHKLPQGPFSISQENPVRTSHRKGQCKRTREIYYMHVDPIHPRLFHLTIKTQAGESSRSLLSS</sequence>
<dbReference type="GO" id="GO:0031119">
    <property type="term" value="P:tRNA pseudouridine synthesis"/>
    <property type="evidence" value="ECO:0007669"/>
    <property type="project" value="TreeGrafter"/>
</dbReference>
<dbReference type="EMBL" id="AAXT01000005">
    <property type="protein sequence ID" value="EDO05386.1"/>
    <property type="molecule type" value="Genomic_DNA"/>
</dbReference>
<dbReference type="GeneID" id="5477170"/>
<dbReference type="Gene3D" id="3.30.70.2510">
    <property type="match status" value="1"/>
</dbReference>
<dbReference type="Gene3D" id="3.30.70.3190">
    <property type="match status" value="1"/>
</dbReference>
<accession>A7AWF8</accession>
<keyword evidence="6" id="KW-1185">Reference proteome</keyword>
<evidence type="ECO:0000256" key="2">
    <source>
        <dbReference type="ARBA" id="ARBA00022694"/>
    </source>
</evidence>
<evidence type="ECO:0000313" key="6">
    <source>
        <dbReference type="Proteomes" id="UP000002173"/>
    </source>
</evidence>
<evidence type="ECO:0000256" key="3">
    <source>
        <dbReference type="ARBA" id="ARBA00023235"/>
    </source>
</evidence>
<dbReference type="Pfam" id="PF21238">
    <property type="entry name" value="Pus10_C"/>
    <property type="match status" value="2"/>
</dbReference>
<dbReference type="EC" id="5.4.99.25" evidence="1"/>
<dbReference type="eggNOG" id="KOG2364">
    <property type="taxonomic scope" value="Eukaryota"/>
</dbReference>
<dbReference type="PANTHER" id="PTHR21568">
    <property type="entry name" value="TRNA PSEUDOURIDINE SYNTHASE PUS10"/>
    <property type="match status" value="1"/>
</dbReference>
<comment type="caution">
    <text evidence="5">The sequence shown here is derived from an EMBL/GenBank/DDBJ whole genome shotgun (WGS) entry which is preliminary data.</text>
</comment>
<feature type="domain" description="Pus10-like C-terminal" evidence="4">
    <location>
        <begin position="475"/>
        <end position="560"/>
    </location>
</feature>
<protein>
    <recommendedName>
        <fullName evidence="1">tRNA pseudouridine(55) synthase</fullName>
        <ecNumber evidence="1">5.4.99.25</ecNumber>
    </recommendedName>
</protein>